<dbReference type="PANTHER" id="PTHR23404">
    <property type="entry name" value="MOLYBDOPTERIN SYNTHASE RELATED"/>
    <property type="match status" value="1"/>
</dbReference>
<protein>
    <recommendedName>
        <fullName evidence="4">Molybdopterin synthase catalytic subunit</fullName>
        <ecNumber evidence="3">2.8.1.12</ecNumber>
    </recommendedName>
    <alternativeName>
        <fullName evidence="9">MPT synthase subunit 2</fullName>
    </alternativeName>
    <alternativeName>
        <fullName evidence="7">Molybdenum cofactor biosynthesis protein E</fullName>
    </alternativeName>
    <alternativeName>
        <fullName evidence="8">Molybdopterin-converting factor large subunit</fullName>
    </alternativeName>
    <alternativeName>
        <fullName evidence="10">Molybdopterin-converting factor subunit 2</fullName>
    </alternativeName>
</protein>
<comment type="subunit">
    <text evidence="6">Heterotetramer of 2 MoaD subunits and 2 MoaE subunits. Also stable as homodimer. The enzyme changes between these two forms during catalysis.</text>
</comment>
<keyword evidence="13" id="KW-1185">Reference proteome</keyword>
<comment type="similarity">
    <text evidence="2">Belongs to the MoaE family.</text>
</comment>
<dbReference type="Pfam" id="PF02391">
    <property type="entry name" value="MoaE"/>
    <property type="match status" value="1"/>
</dbReference>
<evidence type="ECO:0000313" key="12">
    <source>
        <dbReference type="EMBL" id="MBO1882969.1"/>
    </source>
</evidence>
<evidence type="ECO:0000256" key="7">
    <source>
        <dbReference type="ARBA" id="ARBA00029745"/>
    </source>
</evidence>
<name>A0ABS3PUI0_9FLAO</name>
<comment type="pathway">
    <text evidence="1">Cofactor biosynthesis; molybdopterin biosynthesis.</text>
</comment>
<organism evidence="12 13">
    <name type="scientific">Capnocytophaga bilenii</name>
    <dbReference type="NCBI Taxonomy" id="2819369"/>
    <lineage>
        <taxon>Bacteria</taxon>
        <taxon>Pseudomonadati</taxon>
        <taxon>Bacteroidota</taxon>
        <taxon>Flavobacteriia</taxon>
        <taxon>Flavobacteriales</taxon>
        <taxon>Flavobacteriaceae</taxon>
        <taxon>Capnocytophaga</taxon>
    </lineage>
</organism>
<evidence type="ECO:0000256" key="6">
    <source>
        <dbReference type="ARBA" id="ARBA00026066"/>
    </source>
</evidence>
<dbReference type="Gene3D" id="3.90.1170.40">
    <property type="entry name" value="Molybdopterin biosynthesis MoaE subunit"/>
    <property type="match status" value="1"/>
</dbReference>
<evidence type="ECO:0000256" key="9">
    <source>
        <dbReference type="ARBA" id="ARBA00030781"/>
    </source>
</evidence>
<dbReference type="EC" id="2.8.1.12" evidence="3"/>
<gene>
    <name evidence="12" type="ORF">J4N46_00595</name>
</gene>
<dbReference type="RefSeq" id="WP_208057453.1">
    <property type="nucleotide sequence ID" value="NZ_CAUQMC010000008.1"/>
</dbReference>
<evidence type="ECO:0000256" key="4">
    <source>
        <dbReference type="ARBA" id="ARBA00013858"/>
    </source>
</evidence>
<dbReference type="InterPro" id="IPR036563">
    <property type="entry name" value="MoaE_sf"/>
</dbReference>
<comment type="catalytic activity">
    <reaction evidence="11">
        <text>2 [molybdopterin-synthase sulfur-carrier protein]-C-terminal-Gly-aminoethanethioate + cyclic pyranopterin phosphate + H2O = molybdopterin + 2 [molybdopterin-synthase sulfur-carrier protein]-C-terminal Gly-Gly + 2 H(+)</text>
        <dbReference type="Rhea" id="RHEA:26333"/>
        <dbReference type="Rhea" id="RHEA-COMP:12202"/>
        <dbReference type="Rhea" id="RHEA-COMP:19907"/>
        <dbReference type="ChEBI" id="CHEBI:15377"/>
        <dbReference type="ChEBI" id="CHEBI:15378"/>
        <dbReference type="ChEBI" id="CHEBI:58698"/>
        <dbReference type="ChEBI" id="CHEBI:59648"/>
        <dbReference type="ChEBI" id="CHEBI:90778"/>
        <dbReference type="ChEBI" id="CHEBI:232372"/>
        <dbReference type="EC" id="2.8.1.12"/>
    </reaction>
</comment>
<dbReference type="EMBL" id="JAGDYP010000001">
    <property type="protein sequence ID" value="MBO1882969.1"/>
    <property type="molecule type" value="Genomic_DNA"/>
</dbReference>
<evidence type="ECO:0000256" key="11">
    <source>
        <dbReference type="ARBA" id="ARBA00049878"/>
    </source>
</evidence>
<dbReference type="SUPFAM" id="SSF54690">
    <property type="entry name" value="Molybdopterin synthase subunit MoaE"/>
    <property type="match status" value="1"/>
</dbReference>
<evidence type="ECO:0000256" key="3">
    <source>
        <dbReference type="ARBA" id="ARBA00011950"/>
    </source>
</evidence>
<dbReference type="CDD" id="cd00756">
    <property type="entry name" value="MoaE"/>
    <property type="match status" value="1"/>
</dbReference>
<reference evidence="12 13" key="1">
    <citation type="submission" date="2021-03" db="EMBL/GenBank/DDBJ databases">
        <title>Isolation and description of Capnocytophaga bilenii sp. nov., a novel Capnocytophaga species, isolated from a gingivitis subject.</title>
        <authorList>
            <person name="Antezack A."/>
            <person name="Monnet-Corti V."/>
            <person name="La Scola B."/>
        </authorList>
    </citation>
    <scope>NUCLEOTIDE SEQUENCE [LARGE SCALE GENOMIC DNA]</scope>
    <source>
        <strain evidence="12 13">Marseille-Q4570</strain>
    </source>
</reference>
<dbReference type="InterPro" id="IPR003448">
    <property type="entry name" value="Mopterin_biosynth_MoaE"/>
</dbReference>
<evidence type="ECO:0000256" key="10">
    <source>
        <dbReference type="ARBA" id="ARBA00032474"/>
    </source>
</evidence>
<sequence length="144" mass="15883">MKIKNIFKQGAIQATAVADSIAKHQVKTEIGGHSIFLGQVRADVIDGKTVSAIEFTAYEEMANQKAAEIREEIIVKYGLSCAHIHHSLGVIAAGEVCFFVFTSAPHRKAAIQACDEMVDRIKNEVPIFGKELFEDGSHQWKENN</sequence>
<comment type="caution">
    <text evidence="12">The sequence shown here is derived from an EMBL/GenBank/DDBJ whole genome shotgun (WGS) entry which is preliminary data.</text>
</comment>
<accession>A0ABS3PUI0</accession>
<evidence type="ECO:0000256" key="5">
    <source>
        <dbReference type="ARBA" id="ARBA00023150"/>
    </source>
</evidence>
<proteinExistence type="inferred from homology"/>
<dbReference type="Proteomes" id="UP000681610">
    <property type="component" value="Unassembled WGS sequence"/>
</dbReference>
<evidence type="ECO:0000256" key="8">
    <source>
        <dbReference type="ARBA" id="ARBA00030407"/>
    </source>
</evidence>
<evidence type="ECO:0000256" key="2">
    <source>
        <dbReference type="ARBA" id="ARBA00005426"/>
    </source>
</evidence>
<keyword evidence="5" id="KW-0501">Molybdenum cofactor biosynthesis</keyword>
<evidence type="ECO:0000313" key="13">
    <source>
        <dbReference type="Proteomes" id="UP000681610"/>
    </source>
</evidence>
<evidence type="ECO:0000256" key="1">
    <source>
        <dbReference type="ARBA" id="ARBA00005046"/>
    </source>
</evidence>